<dbReference type="EMBL" id="CAADFV010000044">
    <property type="protein sequence ID" value="VFK57126.1"/>
    <property type="molecule type" value="Genomic_DNA"/>
</dbReference>
<evidence type="ECO:0000313" key="3">
    <source>
        <dbReference type="EMBL" id="VFK57910.1"/>
    </source>
</evidence>
<gene>
    <name evidence="3" type="ORF">BECKTUN1418D_GA0071000_107113</name>
    <name evidence="2" type="ORF">BECKTUN1418E_GA0071001_104414</name>
    <name evidence="1" type="ORF">BECKTUN1418F_GA0071002_104514</name>
</gene>
<dbReference type="AlphaFoldDB" id="A0A450ZL82"/>
<evidence type="ECO:0000313" key="2">
    <source>
        <dbReference type="EMBL" id="VFK57126.1"/>
    </source>
</evidence>
<sequence length="118" mass="13168">MEFKRLGENESIEEQLRAAPAQIEEKQHSATLHAHGHGEILALAIVFDGKRLTVRARLSGTVGAKLRQLSFHSLPGFRDNLPDFQIEKIIHVCPFEHDGGIGPLMGTPYRNDFSIRGQ</sequence>
<dbReference type="EMBL" id="CAADFX010000071">
    <property type="protein sequence ID" value="VFK57910.1"/>
    <property type="molecule type" value="Genomic_DNA"/>
</dbReference>
<name>A0A450ZL82_9GAMM</name>
<accession>A0A450ZL82</accession>
<reference evidence="1" key="1">
    <citation type="submission" date="2019-02" db="EMBL/GenBank/DDBJ databases">
        <authorList>
            <person name="Gruber-Vodicka R. H."/>
            <person name="Seah K. B. B."/>
        </authorList>
    </citation>
    <scope>NUCLEOTIDE SEQUENCE</scope>
    <source>
        <strain evidence="3">BECK_BY1</strain>
        <strain evidence="2">BECK_BY2</strain>
        <strain evidence="1">BECK_BY3</strain>
    </source>
</reference>
<proteinExistence type="predicted"/>
<organism evidence="1">
    <name type="scientific">Candidatus Kentrum sp. TUN</name>
    <dbReference type="NCBI Taxonomy" id="2126343"/>
    <lineage>
        <taxon>Bacteria</taxon>
        <taxon>Pseudomonadati</taxon>
        <taxon>Pseudomonadota</taxon>
        <taxon>Gammaproteobacteria</taxon>
        <taxon>Candidatus Kentrum</taxon>
    </lineage>
</organism>
<dbReference type="EMBL" id="CAADFY010000045">
    <property type="protein sequence ID" value="VFK54546.1"/>
    <property type="molecule type" value="Genomic_DNA"/>
</dbReference>
<protein>
    <submittedName>
        <fullName evidence="1">PD-(D/E)XK nuclease superfamily protein</fullName>
    </submittedName>
</protein>
<evidence type="ECO:0000313" key="1">
    <source>
        <dbReference type="EMBL" id="VFK54546.1"/>
    </source>
</evidence>